<evidence type="ECO:0000313" key="2">
    <source>
        <dbReference type="EMBL" id="CAL8091198.1"/>
    </source>
</evidence>
<feature type="compositionally biased region" description="Polar residues" evidence="1">
    <location>
        <begin position="222"/>
        <end position="235"/>
    </location>
</feature>
<proteinExistence type="predicted"/>
<reference evidence="2 3" key="1">
    <citation type="submission" date="2024-08" db="EMBL/GenBank/DDBJ databases">
        <authorList>
            <person name="Cucini C."/>
            <person name="Frati F."/>
        </authorList>
    </citation>
    <scope>NUCLEOTIDE SEQUENCE [LARGE SCALE GENOMIC DNA]</scope>
</reference>
<sequence>MDVSLPISDKSVCAFCENSWLLPLGYTRPDAIKLLEGVAKDHFVRRIILQDGNASLDESSSGLSQQGSSTNILRSIILCDDCVCQFVIAEEKILKAQSTYLSKMTGKKDFTEILADPWLDVKRVAYAKLKSQEDEITEKLRLIAETKPAIMAPGNQEHMATTVLAVNSTSTSTTEIRSIESLSHVHESQVVFTTSMNCLPVTLPSNVQVEFVNSDQSHQSTSSAVMVAPHQSTSAAAMASQEPALNQQSRATSIESAASTSESDSDSKLIVKPDATKNGTSTLATLRKSMNFNAVVFLERLKLPLSSSIISQECDKPSSSATLNGKKKKAIKEVFTDSDDNDDDDENDVSKSIEKKDTTKPDQVLTKTNEANSDGIDRNHADEAENDAESAMQVENTSNQSEQDAVEDEDLFVTPRSSDGQVSLTGTSEKNVKATSVDSSNASSKASNKDTDTIKSKKTVANKKKQSTEANTQLSRPTKKDDVKSSVNVIEAAAKKLSTSTPEQNPMNKAKSGAKRLLTSTPIDESTKKMTQAKRLKPTTDESSTKTKSGTAEAPKDSPLKSKSAGGGNSSNQIEKLMAFSKSNKSQSSSPIVKTPLKKKGRMIGHRMVSDSSDSNDSSSSDDSDDDIRKRPVKKN</sequence>
<dbReference type="Proteomes" id="UP001642540">
    <property type="component" value="Unassembled WGS sequence"/>
</dbReference>
<accession>A0ABP1Q6J3</accession>
<feature type="compositionally biased region" description="Basic residues" evidence="1">
    <location>
        <begin position="456"/>
        <end position="465"/>
    </location>
</feature>
<protein>
    <submittedName>
        <fullName evidence="2">Uncharacterized protein</fullName>
    </submittedName>
</protein>
<evidence type="ECO:0000313" key="3">
    <source>
        <dbReference type="Proteomes" id="UP001642540"/>
    </source>
</evidence>
<feature type="compositionally biased region" description="Basic residues" evidence="1">
    <location>
        <begin position="596"/>
        <end position="605"/>
    </location>
</feature>
<comment type="caution">
    <text evidence="2">The sequence shown here is derived from an EMBL/GenBank/DDBJ whole genome shotgun (WGS) entry which is preliminary data.</text>
</comment>
<feature type="region of interest" description="Disordered" evidence="1">
    <location>
        <begin position="334"/>
        <end position="636"/>
    </location>
</feature>
<keyword evidence="3" id="KW-1185">Reference proteome</keyword>
<feature type="compositionally biased region" description="Polar residues" evidence="1">
    <location>
        <begin position="415"/>
        <end position="437"/>
    </location>
</feature>
<feature type="compositionally biased region" description="Low complexity" evidence="1">
    <location>
        <begin position="581"/>
        <end position="590"/>
    </location>
</feature>
<feature type="region of interest" description="Disordered" evidence="1">
    <location>
        <begin position="222"/>
        <end position="273"/>
    </location>
</feature>
<feature type="compositionally biased region" description="Basic and acidic residues" evidence="1">
    <location>
        <begin position="348"/>
        <end position="360"/>
    </location>
</feature>
<evidence type="ECO:0000256" key="1">
    <source>
        <dbReference type="SAM" id="MobiDB-lite"/>
    </source>
</evidence>
<gene>
    <name evidence="2" type="ORF">ODALV1_LOCUS7866</name>
</gene>
<feature type="compositionally biased region" description="Polar residues" evidence="1">
    <location>
        <begin position="497"/>
        <end position="507"/>
    </location>
</feature>
<organism evidence="2 3">
    <name type="scientific">Orchesella dallaii</name>
    <dbReference type="NCBI Taxonomy" id="48710"/>
    <lineage>
        <taxon>Eukaryota</taxon>
        <taxon>Metazoa</taxon>
        <taxon>Ecdysozoa</taxon>
        <taxon>Arthropoda</taxon>
        <taxon>Hexapoda</taxon>
        <taxon>Collembola</taxon>
        <taxon>Entomobryomorpha</taxon>
        <taxon>Entomobryoidea</taxon>
        <taxon>Orchesellidae</taxon>
        <taxon>Orchesellinae</taxon>
        <taxon>Orchesella</taxon>
    </lineage>
</organism>
<feature type="compositionally biased region" description="Acidic residues" evidence="1">
    <location>
        <begin position="336"/>
        <end position="347"/>
    </location>
</feature>
<name>A0ABP1Q6J3_9HEXA</name>
<feature type="compositionally biased region" description="Low complexity" evidence="1">
    <location>
        <begin position="610"/>
        <end position="619"/>
    </location>
</feature>
<feature type="compositionally biased region" description="Polar residues" evidence="1">
    <location>
        <begin position="393"/>
        <end position="403"/>
    </location>
</feature>
<dbReference type="EMBL" id="CAXLJM020000024">
    <property type="protein sequence ID" value="CAL8091198.1"/>
    <property type="molecule type" value="Genomic_DNA"/>
</dbReference>
<feature type="compositionally biased region" description="Low complexity" evidence="1">
    <location>
        <begin position="249"/>
        <end position="262"/>
    </location>
</feature>